<dbReference type="AlphaFoldDB" id="A0A931N4Q1"/>
<reference evidence="2" key="1">
    <citation type="submission" date="2020-11" db="EMBL/GenBank/DDBJ databases">
        <title>Nocardia NEAU-351.nov., a novel actinomycete isolated from the cow dung.</title>
        <authorList>
            <person name="Zhang X."/>
        </authorList>
    </citation>
    <scope>NUCLEOTIDE SEQUENCE</scope>
    <source>
        <strain evidence="2">NEAU-351</strain>
    </source>
</reference>
<protein>
    <submittedName>
        <fullName evidence="2">Uncharacterized protein</fullName>
    </submittedName>
</protein>
<evidence type="ECO:0000313" key="3">
    <source>
        <dbReference type="Proteomes" id="UP000655751"/>
    </source>
</evidence>
<comment type="caution">
    <text evidence="2">The sequence shown here is derived from an EMBL/GenBank/DDBJ whole genome shotgun (WGS) entry which is preliminary data.</text>
</comment>
<name>A0A931N4Q1_9NOCA</name>
<evidence type="ECO:0000256" key="1">
    <source>
        <dbReference type="SAM" id="Phobius"/>
    </source>
</evidence>
<keyword evidence="1" id="KW-0812">Transmembrane</keyword>
<keyword evidence="1" id="KW-0472">Membrane</keyword>
<evidence type="ECO:0000313" key="2">
    <source>
        <dbReference type="EMBL" id="MBH0778506.1"/>
    </source>
</evidence>
<proteinExistence type="predicted"/>
<dbReference type="EMBL" id="JADMLG010000008">
    <property type="protein sequence ID" value="MBH0778506.1"/>
    <property type="molecule type" value="Genomic_DNA"/>
</dbReference>
<sequence>MASSPPPRASWTAQLTIVTVAILFVVIAETVALVRGPMALTVLAALPVAFALFHLTVTLRERAADADEEPASEMENGPAEMLYHWRARAQMLADRSEGTRADWDRHLRPLLAKEFESSAGLRVAKDRKATEAAGVLQFGPELWRWVDPANSALRDQASSAPGRAALEEILRRLQRM</sequence>
<dbReference type="RefSeq" id="WP_196150841.1">
    <property type="nucleotide sequence ID" value="NZ_JADMLG010000008.1"/>
</dbReference>
<keyword evidence="1" id="KW-1133">Transmembrane helix</keyword>
<organism evidence="2 3">
    <name type="scientific">Nocardia bovistercoris</name>
    <dbReference type="NCBI Taxonomy" id="2785916"/>
    <lineage>
        <taxon>Bacteria</taxon>
        <taxon>Bacillati</taxon>
        <taxon>Actinomycetota</taxon>
        <taxon>Actinomycetes</taxon>
        <taxon>Mycobacteriales</taxon>
        <taxon>Nocardiaceae</taxon>
        <taxon>Nocardia</taxon>
    </lineage>
</organism>
<gene>
    <name evidence="2" type="ORF">IT779_19690</name>
</gene>
<feature type="transmembrane region" description="Helical" evidence="1">
    <location>
        <begin position="38"/>
        <end position="57"/>
    </location>
</feature>
<accession>A0A931N4Q1</accession>
<dbReference type="Proteomes" id="UP000655751">
    <property type="component" value="Unassembled WGS sequence"/>
</dbReference>
<keyword evidence="3" id="KW-1185">Reference proteome</keyword>